<dbReference type="RefSeq" id="WP_211422751.1">
    <property type="nucleotide sequence ID" value="NZ_CP072642.1"/>
</dbReference>
<sequence length="122" mass="13351">MATFEIRDGQLALKFSPLEKLGGLRSGATVGLEDIQAVEKVDDPWDILDGLRFGTGIPWVIVLGTMLRQGGNDVVAVYRRDPAVVVTLRPGAPYQRLIATVPQPEQVVATLQTALKNERRKT</sequence>
<name>A0ABX8B0H6_9BACT</name>
<accession>A0ABX8B0H6</accession>
<evidence type="ECO:0000313" key="1">
    <source>
        <dbReference type="EMBL" id="QUV94459.1"/>
    </source>
</evidence>
<keyword evidence="2" id="KW-1185">Reference proteome</keyword>
<gene>
    <name evidence="1" type="ORF">J8C05_03155</name>
</gene>
<proteinExistence type="predicted"/>
<dbReference type="EMBL" id="CP072642">
    <property type="protein sequence ID" value="QUV94459.1"/>
    <property type="molecule type" value="Genomic_DNA"/>
</dbReference>
<reference evidence="1 2" key="1">
    <citation type="submission" date="2021-03" db="EMBL/GenBank/DDBJ databases">
        <title>Genomic and phenotypic characterization of Chloracidobacterium isolates provides evidence for multiple species.</title>
        <authorList>
            <person name="Saini M.K."/>
            <person name="Costas A.M.G."/>
            <person name="Tank M."/>
            <person name="Bryant D.A."/>
        </authorList>
    </citation>
    <scope>NUCLEOTIDE SEQUENCE [LARGE SCALE GENOMIC DNA]</scope>
    <source>
        <strain evidence="1 2">N</strain>
    </source>
</reference>
<organism evidence="1 2">
    <name type="scientific">Chloracidobacterium sp. N</name>
    <dbReference type="NCBI Taxonomy" id="2821540"/>
    <lineage>
        <taxon>Bacteria</taxon>
        <taxon>Pseudomonadati</taxon>
        <taxon>Acidobacteriota</taxon>
        <taxon>Terriglobia</taxon>
        <taxon>Terriglobales</taxon>
        <taxon>Acidobacteriaceae</taxon>
        <taxon>Chloracidobacterium</taxon>
        <taxon>Chloracidobacterium aggregatum</taxon>
    </lineage>
</organism>
<evidence type="ECO:0000313" key="2">
    <source>
        <dbReference type="Proteomes" id="UP000677668"/>
    </source>
</evidence>
<dbReference type="Proteomes" id="UP000677668">
    <property type="component" value="Chromosome 1"/>
</dbReference>
<protein>
    <submittedName>
        <fullName evidence="1">Uncharacterized protein</fullName>
    </submittedName>
</protein>